<organism evidence="1 2">
    <name type="scientific">Bradyrhizobium japonicum</name>
    <dbReference type="NCBI Taxonomy" id="375"/>
    <lineage>
        <taxon>Bacteria</taxon>
        <taxon>Pseudomonadati</taxon>
        <taxon>Pseudomonadota</taxon>
        <taxon>Alphaproteobacteria</taxon>
        <taxon>Hyphomicrobiales</taxon>
        <taxon>Nitrobacteraceae</taxon>
        <taxon>Bradyrhizobium</taxon>
    </lineage>
</organism>
<evidence type="ECO:0000313" key="1">
    <source>
        <dbReference type="EMBL" id="OSJ30767.1"/>
    </source>
</evidence>
<protein>
    <submittedName>
        <fullName evidence="1">Uncharacterized protein</fullName>
    </submittedName>
</protein>
<sequence>MTAEFDEDRFNMAIRKFLKRVGVTSQREIENLVRSGEVKGGKLKLRMTLSAEGTPLNHVVEETVAL</sequence>
<dbReference type="Proteomes" id="UP000193335">
    <property type="component" value="Unassembled WGS sequence"/>
</dbReference>
<dbReference type="EMBL" id="NAFL01000259">
    <property type="protein sequence ID" value="OSJ30767.1"/>
    <property type="molecule type" value="Genomic_DNA"/>
</dbReference>
<evidence type="ECO:0000313" key="2">
    <source>
        <dbReference type="Proteomes" id="UP000193335"/>
    </source>
</evidence>
<comment type="caution">
    <text evidence="1">The sequence shown here is derived from an EMBL/GenBank/DDBJ whole genome shotgun (WGS) entry which is preliminary data.</text>
</comment>
<accession>A0A1Y2JMA9</accession>
<proteinExistence type="predicted"/>
<dbReference type="InterPro" id="IPR045471">
    <property type="entry name" value="DUF6494"/>
</dbReference>
<gene>
    <name evidence="1" type="ORF">BSZ19_23495</name>
</gene>
<name>A0A1Y2JMA9_BRAJP</name>
<reference evidence="1 2" key="1">
    <citation type="submission" date="2017-03" db="EMBL/GenBank/DDBJ databases">
        <title>Whole genome sequences of fourteen strains of Bradyrhizobium canariense and one strain of Bradyrhizobium japonicum isolated from Lupinus (Papilionoideae: Genisteae) species in Algeria.</title>
        <authorList>
            <person name="Crovadore J."/>
            <person name="Chekireb D."/>
            <person name="Brachmann A."/>
            <person name="Chablais R."/>
            <person name="Cochard B."/>
            <person name="Lefort F."/>
        </authorList>
    </citation>
    <scope>NUCLEOTIDE SEQUENCE [LARGE SCALE GENOMIC DNA]</scope>
    <source>
        <strain evidence="1 2">UBMA197</strain>
    </source>
</reference>
<dbReference type="RefSeq" id="WP_085401901.1">
    <property type="nucleotide sequence ID" value="NZ_NAFL01000259.1"/>
</dbReference>
<dbReference type="AlphaFoldDB" id="A0A1Y2JMA9"/>
<dbReference type="Pfam" id="PF20104">
    <property type="entry name" value="DUF6494"/>
    <property type="match status" value="1"/>
</dbReference>